<dbReference type="Pfam" id="PF24883">
    <property type="entry name" value="NPHP3_N"/>
    <property type="match status" value="1"/>
</dbReference>
<dbReference type="EMBL" id="KN832886">
    <property type="protein sequence ID" value="KIM95704.1"/>
    <property type="molecule type" value="Genomic_DNA"/>
</dbReference>
<organism evidence="3 4">
    <name type="scientific">Oidiodendron maius (strain Zn)</name>
    <dbReference type="NCBI Taxonomy" id="913774"/>
    <lineage>
        <taxon>Eukaryota</taxon>
        <taxon>Fungi</taxon>
        <taxon>Dikarya</taxon>
        <taxon>Ascomycota</taxon>
        <taxon>Pezizomycotina</taxon>
        <taxon>Leotiomycetes</taxon>
        <taxon>Leotiomycetes incertae sedis</taxon>
        <taxon>Myxotrichaceae</taxon>
        <taxon>Oidiodendron</taxon>
    </lineage>
</organism>
<evidence type="ECO:0000256" key="1">
    <source>
        <dbReference type="ARBA" id="ARBA00022737"/>
    </source>
</evidence>
<reference evidence="4" key="2">
    <citation type="submission" date="2015-01" db="EMBL/GenBank/DDBJ databases">
        <title>Evolutionary Origins and Diversification of the Mycorrhizal Mutualists.</title>
        <authorList>
            <consortium name="DOE Joint Genome Institute"/>
            <consortium name="Mycorrhizal Genomics Consortium"/>
            <person name="Kohler A."/>
            <person name="Kuo A."/>
            <person name="Nagy L.G."/>
            <person name="Floudas D."/>
            <person name="Copeland A."/>
            <person name="Barry K.W."/>
            <person name="Cichocki N."/>
            <person name="Veneault-Fourrey C."/>
            <person name="LaButti K."/>
            <person name="Lindquist E.A."/>
            <person name="Lipzen A."/>
            <person name="Lundell T."/>
            <person name="Morin E."/>
            <person name="Murat C."/>
            <person name="Riley R."/>
            <person name="Ohm R."/>
            <person name="Sun H."/>
            <person name="Tunlid A."/>
            <person name="Henrissat B."/>
            <person name="Grigoriev I.V."/>
            <person name="Hibbett D.S."/>
            <person name="Martin F."/>
        </authorList>
    </citation>
    <scope>NUCLEOTIDE SEQUENCE [LARGE SCALE GENOMIC DNA]</scope>
    <source>
        <strain evidence="4">Zn</strain>
    </source>
</reference>
<feature type="domain" description="Nephrocystin 3-like N-terminal" evidence="2">
    <location>
        <begin position="75"/>
        <end position="109"/>
    </location>
</feature>
<name>A0A0C3GWU2_OIDMZ</name>
<dbReference type="InterPro" id="IPR027417">
    <property type="entry name" value="P-loop_NTPase"/>
</dbReference>
<accession>A0A0C3GWU2</accession>
<reference evidence="3 4" key="1">
    <citation type="submission" date="2014-04" db="EMBL/GenBank/DDBJ databases">
        <authorList>
            <consortium name="DOE Joint Genome Institute"/>
            <person name="Kuo A."/>
            <person name="Martino E."/>
            <person name="Perotto S."/>
            <person name="Kohler A."/>
            <person name="Nagy L.G."/>
            <person name="Floudas D."/>
            <person name="Copeland A."/>
            <person name="Barry K.W."/>
            <person name="Cichocki N."/>
            <person name="Veneault-Fourrey C."/>
            <person name="LaButti K."/>
            <person name="Lindquist E.A."/>
            <person name="Lipzen A."/>
            <person name="Lundell T."/>
            <person name="Morin E."/>
            <person name="Murat C."/>
            <person name="Sun H."/>
            <person name="Tunlid A."/>
            <person name="Henrissat B."/>
            <person name="Grigoriev I.V."/>
            <person name="Hibbett D.S."/>
            <person name="Martin F."/>
            <person name="Nordberg H.P."/>
            <person name="Cantor M.N."/>
            <person name="Hua S.X."/>
        </authorList>
    </citation>
    <scope>NUCLEOTIDE SEQUENCE [LARGE SCALE GENOMIC DNA]</scope>
    <source>
        <strain evidence="3 4">Zn</strain>
    </source>
</reference>
<keyword evidence="1" id="KW-0677">Repeat</keyword>
<sequence>MATPADPPVGITNAGGKVAIQAVNYNAHGETVVNVGRDEDLLTRLPYAAEAPFNSYAKQHEPTCLPDTNVDLLQTIYNWADGQDERCIFWLNGLAGTGKSTIARTVARKYFDE</sequence>
<dbReference type="SUPFAM" id="SSF52540">
    <property type="entry name" value="P-loop containing nucleoside triphosphate hydrolases"/>
    <property type="match status" value="1"/>
</dbReference>
<dbReference type="OrthoDB" id="674604at2759"/>
<dbReference type="InParanoid" id="A0A0C3GWU2"/>
<keyword evidence="4" id="KW-1185">Reference proteome</keyword>
<dbReference type="STRING" id="913774.A0A0C3GWU2"/>
<evidence type="ECO:0000313" key="4">
    <source>
        <dbReference type="Proteomes" id="UP000054321"/>
    </source>
</evidence>
<proteinExistence type="predicted"/>
<evidence type="ECO:0000259" key="2">
    <source>
        <dbReference type="Pfam" id="PF24883"/>
    </source>
</evidence>
<dbReference type="Proteomes" id="UP000054321">
    <property type="component" value="Unassembled WGS sequence"/>
</dbReference>
<protein>
    <recommendedName>
        <fullName evidence="2">Nephrocystin 3-like N-terminal domain-containing protein</fullName>
    </recommendedName>
</protein>
<evidence type="ECO:0000313" key="3">
    <source>
        <dbReference type="EMBL" id="KIM95704.1"/>
    </source>
</evidence>
<dbReference type="Gene3D" id="3.40.50.300">
    <property type="entry name" value="P-loop containing nucleotide triphosphate hydrolases"/>
    <property type="match status" value="1"/>
</dbReference>
<dbReference type="HOGENOM" id="CLU_2134236_0_0_1"/>
<gene>
    <name evidence="3" type="ORF">OIDMADRAFT_183718</name>
</gene>
<dbReference type="InterPro" id="IPR056884">
    <property type="entry name" value="NPHP3-like_N"/>
</dbReference>
<dbReference type="AlphaFoldDB" id="A0A0C3GWU2"/>